<dbReference type="GO" id="GO:0043770">
    <property type="term" value="F:demethylmenaquinone methyltransferase activity"/>
    <property type="evidence" value="ECO:0007669"/>
    <property type="project" value="UniProtKB-UniRule"/>
</dbReference>
<dbReference type="RefSeq" id="WP_105247529.1">
    <property type="nucleotide sequence ID" value="NZ_PSZM01000046.1"/>
</dbReference>
<accession>A0A2S8A728</accession>
<dbReference type="EC" id="2.1.1.163" evidence="5"/>
<keyword evidence="1 5" id="KW-0474">Menaquinone biosynthesis</keyword>
<evidence type="ECO:0000256" key="2">
    <source>
        <dbReference type="ARBA" id="ARBA00022603"/>
    </source>
</evidence>
<dbReference type="CDD" id="cd02440">
    <property type="entry name" value="AdoMet_MTases"/>
    <property type="match status" value="1"/>
</dbReference>
<dbReference type="PROSITE" id="PS51608">
    <property type="entry name" value="SAM_MT_UBIE"/>
    <property type="match status" value="1"/>
</dbReference>
<dbReference type="HAMAP" id="MF_01813">
    <property type="entry name" value="MenG_UbiE_methyltr"/>
    <property type="match status" value="1"/>
</dbReference>
<evidence type="ECO:0000256" key="3">
    <source>
        <dbReference type="ARBA" id="ARBA00022679"/>
    </source>
</evidence>
<dbReference type="PANTHER" id="PTHR43591">
    <property type="entry name" value="METHYLTRANSFERASE"/>
    <property type="match status" value="1"/>
</dbReference>
<dbReference type="SUPFAM" id="SSF53335">
    <property type="entry name" value="S-adenosyl-L-methionine-dependent methyltransferases"/>
    <property type="match status" value="1"/>
</dbReference>
<protein>
    <recommendedName>
        <fullName evidence="5">Demethylmenaquinone methyltransferase</fullName>
        <ecNumber evidence="5">2.1.1.163</ecNumber>
    </recommendedName>
</protein>
<sequence>MPNIVRPYNETESKKKQVEQMFDNISENYDFLNRLLSFKIDIYWRNRLEKKVISYNPEKILDVATGTADLAIEHAKRTNAQVTGLDLSQKMLNYGQVKINNKGLQQRIKLVKGDAENLPFHDGVYDIVTVSFGVRNFEDLEKGVFEMGRVLKKGGKLLILEFSKPSGLFAPIFMFYFKRILPNIGKLISGDSKAYTYLPNSVDVMPCGEDMKNLILRNGFSEVRFKKYTSGVVTIYEGIK</sequence>
<feature type="binding site" evidence="5">
    <location>
        <position position="131"/>
    </location>
    <ligand>
        <name>S-adenosyl-L-methionine</name>
        <dbReference type="ChEBI" id="CHEBI:59789"/>
    </ligand>
</feature>
<dbReference type="InterPro" id="IPR004033">
    <property type="entry name" value="UbiE/COQ5_MeTrFase"/>
</dbReference>
<keyword evidence="4 5" id="KW-0949">S-adenosyl-L-methionine</keyword>
<comment type="function">
    <text evidence="5">Methyltransferase required for the conversion of demethylmenaquinol (DMKH2) to menaquinol (MKH2).</text>
</comment>
<dbReference type="PANTHER" id="PTHR43591:SF24">
    <property type="entry name" value="2-METHOXY-6-POLYPRENYL-1,4-BENZOQUINOL METHYLASE, MITOCHONDRIAL"/>
    <property type="match status" value="1"/>
</dbReference>
<name>A0A2S8A728_9FLAO</name>
<evidence type="ECO:0000313" key="6">
    <source>
        <dbReference type="EMBL" id="PQL90340.1"/>
    </source>
</evidence>
<dbReference type="OrthoDB" id="9808140at2"/>
<gene>
    <name evidence="5" type="primary">menG</name>
    <name evidence="6" type="ORF">C4S77_10600</name>
</gene>
<evidence type="ECO:0000256" key="5">
    <source>
        <dbReference type="HAMAP-Rule" id="MF_01813"/>
    </source>
</evidence>
<organism evidence="6 7">
    <name type="scientific">Apibacter adventoris</name>
    <dbReference type="NCBI Taxonomy" id="1679466"/>
    <lineage>
        <taxon>Bacteria</taxon>
        <taxon>Pseudomonadati</taxon>
        <taxon>Bacteroidota</taxon>
        <taxon>Flavobacteriia</taxon>
        <taxon>Flavobacteriales</taxon>
        <taxon>Weeksellaceae</taxon>
        <taxon>Apibacter</taxon>
    </lineage>
</organism>
<dbReference type="EMBL" id="PSZM01000046">
    <property type="protein sequence ID" value="PQL90340.1"/>
    <property type="molecule type" value="Genomic_DNA"/>
</dbReference>
<evidence type="ECO:0000256" key="1">
    <source>
        <dbReference type="ARBA" id="ARBA00022428"/>
    </source>
</evidence>
<dbReference type="Pfam" id="PF01209">
    <property type="entry name" value="Ubie_methyltran"/>
    <property type="match status" value="1"/>
</dbReference>
<comment type="pathway">
    <text evidence="5">Quinol/quinone metabolism; menaquinone biosynthesis; menaquinol from 1,4-dihydroxy-2-naphthoate: step 2/2.</text>
</comment>
<dbReference type="AlphaFoldDB" id="A0A2S8A728"/>
<comment type="caution">
    <text evidence="6">The sequence shown here is derived from an EMBL/GenBank/DDBJ whole genome shotgun (WGS) entry which is preliminary data.</text>
</comment>
<dbReference type="InterPro" id="IPR029063">
    <property type="entry name" value="SAM-dependent_MTases_sf"/>
</dbReference>
<feature type="binding site" evidence="5">
    <location>
        <begin position="114"/>
        <end position="115"/>
    </location>
    <ligand>
        <name>S-adenosyl-L-methionine</name>
        <dbReference type="ChEBI" id="CHEBI:59789"/>
    </ligand>
</feature>
<dbReference type="NCBIfam" id="NF001244">
    <property type="entry name" value="PRK00216.1-5"/>
    <property type="match status" value="1"/>
</dbReference>
<feature type="binding site" evidence="5">
    <location>
        <position position="67"/>
    </location>
    <ligand>
        <name>S-adenosyl-L-methionine</name>
        <dbReference type="ChEBI" id="CHEBI:59789"/>
    </ligand>
</feature>
<dbReference type="GO" id="GO:0032259">
    <property type="term" value="P:methylation"/>
    <property type="evidence" value="ECO:0007669"/>
    <property type="project" value="UniProtKB-KW"/>
</dbReference>
<proteinExistence type="inferred from homology"/>
<dbReference type="InterPro" id="IPR023576">
    <property type="entry name" value="UbiE/COQ5_MeTrFase_CS"/>
</dbReference>
<dbReference type="Proteomes" id="UP000238042">
    <property type="component" value="Unassembled WGS sequence"/>
</dbReference>
<dbReference type="UniPathway" id="UPA00079">
    <property type="reaction ID" value="UER00169"/>
</dbReference>
<dbReference type="GO" id="GO:0009234">
    <property type="term" value="P:menaquinone biosynthetic process"/>
    <property type="evidence" value="ECO:0007669"/>
    <property type="project" value="UniProtKB-UniRule"/>
</dbReference>
<evidence type="ECO:0000256" key="4">
    <source>
        <dbReference type="ARBA" id="ARBA00022691"/>
    </source>
</evidence>
<dbReference type="Gene3D" id="3.40.50.150">
    <property type="entry name" value="Vaccinia Virus protein VP39"/>
    <property type="match status" value="1"/>
</dbReference>
<feature type="binding site" evidence="5">
    <location>
        <position position="86"/>
    </location>
    <ligand>
        <name>S-adenosyl-L-methionine</name>
        <dbReference type="ChEBI" id="CHEBI:59789"/>
    </ligand>
</feature>
<dbReference type="NCBIfam" id="TIGR01934">
    <property type="entry name" value="MenG_MenH_UbiE"/>
    <property type="match status" value="1"/>
</dbReference>
<keyword evidence="7" id="KW-1185">Reference proteome</keyword>
<dbReference type="PROSITE" id="PS01184">
    <property type="entry name" value="UBIE_2"/>
    <property type="match status" value="1"/>
</dbReference>
<evidence type="ECO:0000313" key="7">
    <source>
        <dbReference type="Proteomes" id="UP000238042"/>
    </source>
</evidence>
<reference evidence="6 7" key="1">
    <citation type="submission" date="2018-02" db="EMBL/GenBank/DDBJ databases">
        <title>Genome sequences of Apibacter spp., gut symbionts of Asian honey bees.</title>
        <authorList>
            <person name="Kwong W.K."/>
            <person name="Steele M.I."/>
            <person name="Moran N.A."/>
        </authorList>
    </citation>
    <scope>NUCLEOTIDE SEQUENCE [LARGE SCALE GENOMIC DNA]</scope>
    <source>
        <strain evidence="7">wkB301</strain>
    </source>
</reference>
<keyword evidence="2 5" id="KW-0489">Methyltransferase</keyword>
<keyword evidence="3 5" id="KW-0808">Transferase</keyword>
<comment type="similarity">
    <text evidence="5">Belongs to the class I-like SAM-binding methyltransferase superfamily. MenG/UbiE family.</text>
</comment>
<dbReference type="PROSITE" id="PS01183">
    <property type="entry name" value="UBIE_1"/>
    <property type="match status" value="1"/>
</dbReference>
<comment type="catalytic activity">
    <reaction evidence="5">
        <text>a 2-demethylmenaquinol + S-adenosyl-L-methionine = a menaquinol + S-adenosyl-L-homocysteine + H(+)</text>
        <dbReference type="Rhea" id="RHEA:42640"/>
        <dbReference type="Rhea" id="RHEA-COMP:9539"/>
        <dbReference type="Rhea" id="RHEA-COMP:9563"/>
        <dbReference type="ChEBI" id="CHEBI:15378"/>
        <dbReference type="ChEBI" id="CHEBI:18151"/>
        <dbReference type="ChEBI" id="CHEBI:55437"/>
        <dbReference type="ChEBI" id="CHEBI:57856"/>
        <dbReference type="ChEBI" id="CHEBI:59789"/>
        <dbReference type="EC" id="2.1.1.163"/>
    </reaction>
</comment>